<feature type="transmembrane region" description="Helical" evidence="9">
    <location>
        <begin position="61"/>
        <end position="82"/>
    </location>
</feature>
<name>A0A543IWD4_9ACTN</name>
<evidence type="ECO:0000313" key="11">
    <source>
        <dbReference type="Proteomes" id="UP000319213"/>
    </source>
</evidence>
<sequence length="345" mass="35940">MAWFLLACAILTEIAATTALKYTNGLNIFTHTFLTIMVVVLYITSYVCMAQALKLQLEVSIAYALWSGIGTAAIAVIGAIFFRESVHPVKIGGIALIIVGVAMLNLVPDATHGTAAADQTGAVRPATNVALAQALTGLTVTVGRHRAFIGSAYRTGPVRPDGDGYGRHGRHARTAWGGHATARTAGLGDQATTGVTGRHLLRPRVLALPAPPPDDHALPVRNVPNHPEPTPVGRHRALAPAAHGHDLHGLVVGAGYETAHLAEAAALPAPAPVYSPPAARAADPVPHRRTGAASGHDDEVVVEPAAVQPPAAPLAALPPRRRDPIKGVTLLHPYPDRPAVRTRSA</sequence>
<dbReference type="RefSeq" id="WP_211350199.1">
    <property type="nucleotide sequence ID" value="NZ_BMPV01000003.1"/>
</dbReference>
<proteinExistence type="inferred from homology"/>
<dbReference type="GO" id="GO:0022857">
    <property type="term" value="F:transmembrane transporter activity"/>
    <property type="evidence" value="ECO:0007669"/>
    <property type="project" value="InterPro"/>
</dbReference>
<reference evidence="10 11" key="1">
    <citation type="submission" date="2019-06" db="EMBL/GenBank/DDBJ databases">
        <title>Sequencing the genomes of 1000 actinobacteria strains.</title>
        <authorList>
            <person name="Klenk H.-P."/>
        </authorList>
    </citation>
    <scope>NUCLEOTIDE SEQUENCE [LARGE SCALE GENOMIC DNA]</scope>
    <source>
        <strain evidence="10 11">DSM 43186</strain>
    </source>
</reference>
<dbReference type="GO" id="GO:0005886">
    <property type="term" value="C:plasma membrane"/>
    <property type="evidence" value="ECO:0007669"/>
    <property type="project" value="UniProtKB-SubCell"/>
</dbReference>
<comment type="similarity">
    <text evidence="7">Belongs to the drug/metabolite transporter (DMT) superfamily. Small multidrug resistance (SMR) (TC 2.A.7.1) family.</text>
</comment>
<evidence type="ECO:0000256" key="5">
    <source>
        <dbReference type="ARBA" id="ARBA00022989"/>
    </source>
</evidence>
<evidence type="ECO:0000313" key="10">
    <source>
        <dbReference type="EMBL" id="TQM74882.1"/>
    </source>
</evidence>
<keyword evidence="3" id="KW-1003">Cell membrane</keyword>
<keyword evidence="6 9" id="KW-0472">Membrane</keyword>
<accession>A0A543IWD4</accession>
<evidence type="ECO:0000256" key="6">
    <source>
        <dbReference type="ARBA" id="ARBA00023136"/>
    </source>
</evidence>
<evidence type="ECO:0000256" key="9">
    <source>
        <dbReference type="SAM" id="Phobius"/>
    </source>
</evidence>
<dbReference type="InterPro" id="IPR037185">
    <property type="entry name" value="EmrE-like"/>
</dbReference>
<dbReference type="PANTHER" id="PTHR30561:SF1">
    <property type="entry name" value="MULTIDRUG TRANSPORTER EMRE"/>
    <property type="match status" value="1"/>
</dbReference>
<comment type="caution">
    <text evidence="10">The sequence shown here is derived from an EMBL/GenBank/DDBJ whole genome shotgun (WGS) entry which is preliminary data.</text>
</comment>
<dbReference type="EMBL" id="VFPQ01000001">
    <property type="protein sequence ID" value="TQM74882.1"/>
    <property type="molecule type" value="Genomic_DNA"/>
</dbReference>
<organism evidence="10 11">
    <name type="scientific">Thermopolyspora flexuosa</name>
    <dbReference type="NCBI Taxonomy" id="103836"/>
    <lineage>
        <taxon>Bacteria</taxon>
        <taxon>Bacillati</taxon>
        <taxon>Actinomycetota</taxon>
        <taxon>Actinomycetes</taxon>
        <taxon>Streptosporangiales</taxon>
        <taxon>Streptosporangiaceae</taxon>
        <taxon>Thermopolyspora</taxon>
    </lineage>
</organism>
<dbReference type="Proteomes" id="UP000319213">
    <property type="component" value="Unassembled WGS sequence"/>
</dbReference>
<feature type="region of interest" description="Disordered" evidence="8">
    <location>
        <begin position="277"/>
        <end position="297"/>
    </location>
</feature>
<protein>
    <submittedName>
        <fullName evidence="10">Multidrug transporter EmrE-like cation transporter</fullName>
    </submittedName>
</protein>
<evidence type="ECO:0000256" key="3">
    <source>
        <dbReference type="ARBA" id="ARBA00022475"/>
    </source>
</evidence>
<keyword evidence="4 7" id="KW-0812">Transmembrane</keyword>
<comment type="subcellular location">
    <subcellularLocation>
        <location evidence="1 7">Cell membrane</location>
        <topology evidence="1 7">Multi-pass membrane protein</topology>
    </subcellularLocation>
</comment>
<feature type="transmembrane region" description="Helical" evidence="9">
    <location>
        <begin position="88"/>
        <end position="107"/>
    </location>
</feature>
<dbReference type="Pfam" id="PF00893">
    <property type="entry name" value="Multi_Drug_Res"/>
    <property type="match status" value="1"/>
</dbReference>
<feature type="transmembrane region" description="Helical" evidence="9">
    <location>
        <begin position="29"/>
        <end position="49"/>
    </location>
</feature>
<evidence type="ECO:0000256" key="8">
    <source>
        <dbReference type="SAM" id="MobiDB-lite"/>
    </source>
</evidence>
<dbReference type="PANTHER" id="PTHR30561">
    <property type="entry name" value="SMR FAMILY PROTON-DEPENDENT DRUG EFFLUX TRANSPORTER SUGE"/>
    <property type="match status" value="1"/>
</dbReference>
<evidence type="ECO:0000256" key="4">
    <source>
        <dbReference type="ARBA" id="ARBA00022692"/>
    </source>
</evidence>
<evidence type="ECO:0000256" key="7">
    <source>
        <dbReference type="RuleBase" id="RU003942"/>
    </source>
</evidence>
<feature type="region of interest" description="Disordered" evidence="8">
    <location>
        <begin position="326"/>
        <end position="345"/>
    </location>
</feature>
<keyword evidence="2" id="KW-0813">Transport</keyword>
<dbReference type="InterPro" id="IPR045324">
    <property type="entry name" value="Small_multidrug_res"/>
</dbReference>
<dbReference type="Gene3D" id="1.10.3730.20">
    <property type="match status" value="1"/>
</dbReference>
<keyword evidence="11" id="KW-1185">Reference proteome</keyword>
<keyword evidence="5 9" id="KW-1133">Transmembrane helix</keyword>
<evidence type="ECO:0000256" key="1">
    <source>
        <dbReference type="ARBA" id="ARBA00004651"/>
    </source>
</evidence>
<dbReference type="AlphaFoldDB" id="A0A543IWD4"/>
<evidence type="ECO:0000256" key="2">
    <source>
        <dbReference type="ARBA" id="ARBA00022448"/>
    </source>
</evidence>
<dbReference type="InterPro" id="IPR000390">
    <property type="entry name" value="Small_drug/metabolite_transptr"/>
</dbReference>
<gene>
    <name evidence="10" type="ORF">FHX40_1568</name>
</gene>
<dbReference type="SUPFAM" id="SSF103481">
    <property type="entry name" value="Multidrug resistance efflux transporter EmrE"/>
    <property type="match status" value="1"/>
</dbReference>